<keyword evidence="4" id="KW-1185">Reference proteome</keyword>
<evidence type="ECO:0000313" key="4">
    <source>
        <dbReference type="Proteomes" id="UP000318199"/>
    </source>
</evidence>
<gene>
    <name evidence="3" type="ORF">FN976_19110</name>
</gene>
<dbReference type="Proteomes" id="UP000318199">
    <property type="component" value="Unassembled WGS sequence"/>
</dbReference>
<evidence type="ECO:0000256" key="2">
    <source>
        <dbReference type="SAM" id="SignalP"/>
    </source>
</evidence>
<protein>
    <submittedName>
        <fullName evidence="3">L,D-transpeptidase</fullName>
    </submittedName>
</protein>
<name>A0A562ZLF6_9BURK</name>
<feature type="region of interest" description="Disordered" evidence="1">
    <location>
        <begin position="102"/>
        <end position="130"/>
    </location>
</feature>
<keyword evidence="2" id="KW-0732">Signal</keyword>
<evidence type="ECO:0000313" key="3">
    <source>
        <dbReference type="EMBL" id="TWO69400.1"/>
    </source>
</evidence>
<accession>A0A562ZLF6</accession>
<dbReference type="EMBL" id="VOBQ01000015">
    <property type="protein sequence ID" value="TWO69400.1"/>
    <property type="molecule type" value="Genomic_DNA"/>
</dbReference>
<reference evidence="3 4" key="1">
    <citation type="submission" date="2019-07" db="EMBL/GenBank/DDBJ databases">
        <title>Caenimonas sedimenti sp. nov., isolated from activated sludge.</title>
        <authorList>
            <person name="Xu J."/>
        </authorList>
    </citation>
    <scope>NUCLEOTIDE SEQUENCE [LARGE SCALE GENOMIC DNA]</scope>
    <source>
        <strain evidence="3 4">HX-9-20</strain>
    </source>
</reference>
<dbReference type="OrthoDB" id="7202732at2"/>
<feature type="signal peptide" evidence="2">
    <location>
        <begin position="1"/>
        <end position="27"/>
    </location>
</feature>
<evidence type="ECO:0000256" key="1">
    <source>
        <dbReference type="SAM" id="MobiDB-lite"/>
    </source>
</evidence>
<organism evidence="3 4">
    <name type="scientific">Caenimonas sedimenti</name>
    <dbReference type="NCBI Taxonomy" id="2596921"/>
    <lineage>
        <taxon>Bacteria</taxon>
        <taxon>Pseudomonadati</taxon>
        <taxon>Pseudomonadota</taxon>
        <taxon>Betaproteobacteria</taxon>
        <taxon>Burkholderiales</taxon>
        <taxon>Comamonadaceae</taxon>
        <taxon>Caenimonas</taxon>
    </lineage>
</organism>
<comment type="caution">
    <text evidence="3">The sequence shown here is derived from an EMBL/GenBank/DDBJ whole genome shotgun (WGS) entry which is preliminary data.</text>
</comment>
<proteinExistence type="predicted"/>
<dbReference type="AlphaFoldDB" id="A0A562ZLF6"/>
<feature type="chain" id="PRO_5022065729" evidence="2">
    <location>
        <begin position="28"/>
        <end position="223"/>
    </location>
</feature>
<sequence length="223" mass="24244">MRGRTAVWRCRAGVVVLSLAAAAAAFAQAPSAPRESPPSFSQVRSSSEARRMVDWVLRHGDHGGRPFAVVDKRLARIYVFDGQGRLTGETAALLGQTWGDHTVPGVGERAQTGSVRPDERTTPAGRFDSMPGRNLKGEAVIWVDHASAFAIHRLRPDAAQRARQIRLATASPDDNRASLGCVIVSVRFYEDIIEPTLGRSRSVVYVLPETGPLRLPLRDESAV</sequence>